<dbReference type="InterPro" id="IPR026983">
    <property type="entry name" value="DHC"/>
</dbReference>
<dbReference type="Gene3D" id="1.20.1270.280">
    <property type="match status" value="1"/>
</dbReference>
<dbReference type="GO" id="GO:0007018">
    <property type="term" value="P:microtubule-based movement"/>
    <property type="evidence" value="ECO:0007669"/>
    <property type="project" value="InterPro"/>
</dbReference>
<comment type="caution">
    <text evidence="2">The sequence shown here is derived from an EMBL/GenBank/DDBJ whole genome shotgun (WGS) entry which is preliminary data.</text>
</comment>
<dbReference type="GO" id="GO:0051959">
    <property type="term" value="F:dynein light intermediate chain binding"/>
    <property type="evidence" value="ECO:0007669"/>
    <property type="project" value="InterPro"/>
</dbReference>
<organism evidence="2 3">
    <name type="scientific">Lymnaea stagnalis</name>
    <name type="common">Great pond snail</name>
    <name type="synonym">Helix stagnalis</name>
    <dbReference type="NCBI Taxonomy" id="6523"/>
    <lineage>
        <taxon>Eukaryota</taxon>
        <taxon>Metazoa</taxon>
        <taxon>Spiralia</taxon>
        <taxon>Lophotrochozoa</taxon>
        <taxon>Mollusca</taxon>
        <taxon>Gastropoda</taxon>
        <taxon>Heterobranchia</taxon>
        <taxon>Euthyneura</taxon>
        <taxon>Panpulmonata</taxon>
        <taxon>Hygrophila</taxon>
        <taxon>Lymnaeoidea</taxon>
        <taxon>Lymnaeidae</taxon>
        <taxon>Lymnaea</taxon>
    </lineage>
</organism>
<evidence type="ECO:0000313" key="3">
    <source>
        <dbReference type="Proteomes" id="UP001497497"/>
    </source>
</evidence>
<feature type="domain" description="Dynein heavy chain C-terminal" evidence="1">
    <location>
        <begin position="40"/>
        <end position="246"/>
    </location>
</feature>
<feature type="non-terminal residue" evidence="2">
    <location>
        <position position="246"/>
    </location>
</feature>
<dbReference type="Gene3D" id="3.10.490.20">
    <property type="match status" value="1"/>
</dbReference>
<dbReference type="InterPro" id="IPR043160">
    <property type="entry name" value="Dynein_C_barrel"/>
</dbReference>
<name>A0AAV2HND7_LYMST</name>
<proteinExistence type="predicted"/>
<gene>
    <name evidence="2" type="ORF">GSLYS_00008922001</name>
</gene>
<evidence type="ECO:0000313" key="2">
    <source>
        <dbReference type="EMBL" id="CAL1534962.1"/>
    </source>
</evidence>
<sequence length="246" mass="27914">MFRSNFPSSQGYIEYIKNLPINDKPEIFGLHENANITFAQNETSALLGYLIHLQPKTAAGKGSTREEVTESTAKFILEKCPNAIDLKTVTSKYPVKYEQSMNSVLAQEVIRYNRLLMIIHQSLKDLLKALKGLVVMSQKLEEMANSLFVNAVPAMWAGKAYPSLKPLAAWIVDLNARMDFMNKWVDDGIPLIFWISGFFFPQAFLTGTLQNYARRVSISIDTISFDFQVRTKESIKSHPEMGCYIE</sequence>
<dbReference type="FunFam" id="1.20.1270.280:FF:000001">
    <property type="entry name" value="dynein heavy chain 7, axonemal"/>
    <property type="match status" value="1"/>
</dbReference>
<dbReference type="EMBL" id="CAXITT010000187">
    <property type="protein sequence ID" value="CAL1534962.1"/>
    <property type="molecule type" value="Genomic_DNA"/>
</dbReference>
<protein>
    <recommendedName>
        <fullName evidence="1">Dynein heavy chain C-terminal domain-containing protein</fullName>
    </recommendedName>
</protein>
<dbReference type="GO" id="GO:0045505">
    <property type="term" value="F:dynein intermediate chain binding"/>
    <property type="evidence" value="ECO:0007669"/>
    <property type="project" value="InterPro"/>
</dbReference>
<keyword evidence="3" id="KW-1185">Reference proteome</keyword>
<dbReference type="PANTHER" id="PTHR22878:SF73">
    <property type="entry name" value="DYNEIN AXONEMAL HEAVY CHAIN 1"/>
    <property type="match status" value="1"/>
</dbReference>
<accession>A0AAV2HND7</accession>
<dbReference type="AlphaFoldDB" id="A0AAV2HND7"/>
<reference evidence="2 3" key="1">
    <citation type="submission" date="2024-04" db="EMBL/GenBank/DDBJ databases">
        <authorList>
            <consortium name="Genoscope - CEA"/>
            <person name="William W."/>
        </authorList>
    </citation>
    <scope>NUCLEOTIDE SEQUENCE [LARGE SCALE GENOMIC DNA]</scope>
</reference>
<evidence type="ECO:0000259" key="1">
    <source>
        <dbReference type="Pfam" id="PF18199"/>
    </source>
</evidence>
<dbReference type="GO" id="GO:0030286">
    <property type="term" value="C:dynein complex"/>
    <property type="evidence" value="ECO:0007669"/>
    <property type="project" value="InterPro"/>
</dbReference>
<dbReference type="Proteomes" id="UP001497497">
    <property type="component" value="Unassembled WGS sequence"/>
</dbReference>
<dbReference type="InterPro" id="IPR041228">
    <property type="entry name" value="Dynein_C"/>
</dbReference>
<dbReference type="Pfam" id="PF18199">
    <property type="entry name" value="Dynein_C"/>
    <property type="match status" value="1"/>
</dbReference>
<dbReference type="PANTHER" id="PTHR22878">
    <property type="entry name" value="DYNEIN HEAVY CHAIN 6, AXONEMAL-LIKE-RELATED"/>
    <property type="match status" value="1"/>
</dbReference>